<keyword evidence="2" id="KW-1185">Reference proteome</keyword>
<comment type="caution">
    <text evidence="1">The sequence shown here is derived from an EMBL/GenBank/DDBJ whole genome shotgun (WGS) entry which is preliminary data.</text>
</comment>
<evidence type="ECO:0000313" key="2">
    <source>
        <dbReference type="Proteomes" id="UP000239939"/>
    </source>
</evidence>
<protein>
    <submittedName>
        <fullName evidence="1">Uncharacterized protein</fullName>
    </submittedName>
</protein>
<dbReference type="PANTHER" id="PTHR33803">
    <property type="entry name" value="IS1478 TRANSPOSASE"/>
    <property type="match status" value="1"/>
</dbReference>
<evidence type="ECO:0000313" key="1">
    <source>
        <dbReference type="EMBL" id="PPU77699.1"/>
    </source>
</evidence>
<name>A0A2S7DVE2_9XANT</name>
<dbReference type="PANTHER" id="PTHR33803:SF3">
    <property type="entry name" value="BLL1974 PROTEIN"/>
    <property type="match status" value="1"/>
</dbReference>
<proteinExistence type="predicted"/>
<feature type="non-terminal residue" evidence="1">
    <location>
        <position position="1"/>
    </location>
</feature>
<feature type="non-terminal residue" evidence="1">
    <location>
        <position position="120"/>
    </location>
</feature>
<organism evidence="1 2">
    <name type="scientific">Xanthomonas populi</name>
    <dbReference type="NCBI Taxonomy" id="53414"/>
    <lineage>
        <taxon>Bacteria</taxon>
        <taxon>Pseudomonadati</taxon>
        <taxon>Pseudomonadota</taxon>
        <taxon>Gammaproteobacteria</taxon>
        <taxon>Lysobacterales</taxon>
        <taxon>Lysobacteraceae</taxon>
        <taxon>Xanthomonas</taxon>
    </lineage>
</organism>
<reference evidence="2" key="1">
    <citation type="submission" date="2016-08" db="EMBL/GenBank/DDBJ databases">
        <authorList>
            <person name="Merda D."/>
            <person name="Briand M."/>
            <person name="Taghouti G."/>
            <person name="Carrere S."/>
            <person name="Gouzy J."/>
            <person name="Portier P."/>
            <person name="Jacques M.-A."/>
            <person name="Fischer-Le Saux M."/>
        </authorList>
    </citation>
    <scope>NUCLEOTIDE SEQUENCE [LARGE SCALE GENOMIC DNA]</scope>
    <source>
        <strain evidence="2">CFBP1817</strain>
    </source>
</reference>
<accession>A0A2S7DVE2</accession>
<dbReference type="EMBL" id="MDEJ01000363">
    <property type="protein sequence ID" value="PPU77699.1"/>
    <property type="molecule type" value="Genomic_DNA"/>
</dbReference>
<gene>
    <name evidence="1" type="ORF">XpopCFBP1817_20870</name>
</gene>
<sequence length="120" mass="13784">RLPCDPRSLTRWRQRLGENGRLAGAPPQRCARRQRTLLGRVLRDMQRDMQRKLDQVETSVRERIAVCLERAQRRYTQRPKDTQKLYALHAPEVACIGNGKARQPYEFGVKVGIAVSACKG</sequence>
<dbReference type="Proteomes" id="UP000239939">
    <property type="component" value="Unassembled WGS sequence"/>
</dbReference>
<dbReference type="AlphaFoldDB" id="A0A2S7DVE2"/>